<comment type="caution">
    <text evidence="2">The sequence shown here is derived from an EMBL/GenBank/DDBJ whole genome shotgun (WGS) entry which is preliminary data.</text>
</comment>
<dbReference type="OrthoDB" id="5422231at2"/>
<dbReference type="Gene3D" id="1.10.260.40">
    <property type="entry name" value="lambda repressor-like DNA-binding domains"/>
    <property type="match status" value="1"/>
</dbReference>
<sequence length="105" mass="11775">MVMTVTSDNIQRRKAVVFPSNQKSLKQLGENIRLACRRRKYTQTLIAERTGLSRLTIRKIEQGDPGVSIGHYVMVLGVLGLVGDLEQVARDDELGRKLQDLALLN</sequence>
<feature type="domain" description="HTH cro/C1-type" evidence="1">
    <location>
        <begin position="32"/>
        <end position="85"/>
    </location>
</feature>
<reference evidence="2 3" key="1">
    <citation type="submission" date="2013-04" db="EMBL/GenBank/DDBJ databases">
        <authorList>
            <person name="Weinstock G."/>
            <person name="Sodergren E."/>
            <person name="Lobos E.A."/>
            <person name="Fulton L."/>
            <person name="Fulton R."/>
            <person name="Courtney L."/>
            <person name="Fronick C."/>
            <person name="O'Laughlin M."/>
            <person name="Godfrey J."/>
            <person name="Wilson R.M."/>
            <person name="Miner T."/>
            <person name="Farmer C."/>
            <person name="Delehaunty K."/>
            <person name="Cordes M."/>
            <person name="Minx P."/>
            <person name="Tomlinson C."/>
            <person name="Chen J."/>
            <person name="Wollam A."/>
            <person name="Pepin K.H."/>
            <person name="Palsikar V.B."/>
            <person name="Zhang X."/>
            <person name="Suruliraj S."/>
            <person name="Perna N.T."/>
            <person name="Plunkett G."/>
            <person name="Warren W."/>
            <person name="Mitreva M."/>
            <person name="Mardis E.R."/>
            <person name="Wilson R.K."/>
        </authorList>
    </citation>
    <scope>NUCLEOTIDE SEQUENCE [LARGE SCALE GENOMIC DNA]</scope>
    <source>
        <strain evidence="2 3">DSM 4568</strain>
    </source>
</reference>
<dbReference type="AlphaFoldDB" id="S3J1N5"/>
<evidence type="ECO:0000313" key="3">
    <source>
        <dbReference type="Proteomes" id="UP000014585"/>
    </source>
</evidence>
<dbReference type="STRING" id="566551.HMPREF0201_04045"/>
<dbReference type="EMBL" id="ATDT01000033">
    <property type="protein sequence ID" value="EPF13852.1"/>
    <property type="molecule type" value="Genomic_DNA"/>
</dbReference>
<accession>S3J1N5</accession>
<dbReference type="InterPro" id="IPR010982">
    <property type="entry name" value="Lambda_DNA-bd_dom_sf"/>
</dbReference>
<name>S3J1N5_9ENTR</name>
<evidence type="ECO:0000313" key="2">
    <source>
        <dbReference type="EMBL" id="EPF13852.1"/>
    </source>
</evidence>
<dbReference type="SUPFAM" id="SSF47413">
    <property type="entry name" value="lambda repressor-like DNA-binding domains"/>
    <property type="match status" value="1"/>
</dbReference>
<protein>
    <submittedName>
        <fullName evidence="2">Toxin-antitoxin system, antitoxin component, Xre family</fullName>
    </submittedName>
</protein>
<dbReference type="Pfam" id="PF13560">
    <property type="entry name" value="HTH_31"/>
    <property type="match status" value="1"/>
</dbReference>
<gene>
    <name evidence="2" type="ORF">HMPREF0201_04045</name>
</gene>
<dbReference type="GO" id="GO:0003677">
    <property type="term" value="F:DNA binding"/>
    <property type="evidence" value="ECO:0007669"/>
    <property type="project" value="InterPro"/>
</dbReference>
<evidence type="ECO:0000259" key="1">
    <source>
        <dbReference type="PROSITE" id="PS50943"/>
    </source>
</evidence>
<organism evidence="2 3">
    <name type="scientific">Cedecea davisae DSM 4568</name>
    <dbReference type="NCBI Taxonomy" id="566551"/>
    <lineage>
        <taxon>Bacteria</taxon>
        <taxon>Pseudomonadati</taxon>
        <taxon>Pseudomonadota</taxon>
        <taxon>Gammaproteobacteria</taxon>
        <taxon>Enterobacterales</taxon>
        <taxon>Enterobacteriaceae</taxon>
        <taxon>Cedecea</taxon>
    </lineage>
</organism>
<dbReference type="HOGENOM" id="CLU_153788_1_3_6"/>
<proteinExistence type="predicted"/>
<dbReference type="Proteomes" id="UP000014585">
    <property type="component" value="Unassembled WGS sequence"/>
</dbReference>
<dbReference type="PATRIC" id="fig|566551.4.peg.3691"/>
<dbReference type="CDD" id="cd00093">
    <property type="entry name" value="HTH_XRE"/>
    <property type="match status" value="1"/>
</dbReference>
<dbReference type="InterPro" id="IPR001387">
    <property type="entry name" value="Cro/C1-type_HTH"/>
</dbReference>
<dbReference type="PROSITE" id="PS50943">
    <property type="entry name" value="HTH_CROC1"/>
    <property type="match status" value="1"/>
</dbReference>